<dbReference type="Gene3D" id="3.30.200.20">
    <property type="entry name" value="Phosphorylase Kinase, domain 1"/>
    <property type="match status" value="1"/>
</dbReference>
<dbReference type="FunFam" id="3.30.200.20:FF:000178">
    <property type="entry name" value="serine/threonine-protein kinase PBS1-like"/>
    <property type="match status" value="1"/>
</dbReference>
<evidence type="ECO:0000256" key="6">
    <source>
        <dbReference type="ARBA" id="ARBA00022729"/>
    </source>
</evidence>
<keyword evidence="4 17" id="KW-0808">Transferase</keyword>
<evidence type="ECO:0000256" key="5">
    <source>
        <dbReference type="ARBA" id="ARBA00022692"/>
    </source>
</evidence>
<evidence type="ECO:0000256" key="11">
    <source>
        <dbReference type="ARBA" id="ARBA00023136"/>
    </source>
</evidence>
<dbReference type="GO" id="GO:0016020">
    <property type="term" value="C:membrane"/>
    <property type="evidence" value="ECO:0007669"/>
    <property type="project" value="UniProtKB-SubCell"/>
</dbReference>
<organism evidence="25 26">
    <name type="scientific">Urochloa decumbens</name>
    <dbReference type="NCBI Taxonomy" id="240449"/>
    <lineage>
        <taxon>Eukaryota</taxon>
        <taxon>Viridiplantae</taxon>
        <taxon>Streptophyta</taxon>
        <taxon>Embryophyta</taxon>
        <taxon>Tracheophyta</taxon>
        <taxon>Spermatophyta</taxon>
        <taxon>Magnoliopsida</taxon>
        <taxon>Liliopsida</taxon>
        <taxon>Poales</taxon>
        <taxon>Poaceae</taxon>
        <taxon>PACMAD clade</taxon>
        <taxon>Panicoideae</taxon>
        <taxon>Panicodae</taxon>
        <taxon>Paniceae</taxon>
        <taxon>Melinidinae</taxon>
        <taxon>Urochloa</taxon>
    </lineage>
</organism>
<evidence type="ECO:0000256" key="2">
    <source>
        <dbReference type="ARBA" id="ARBA00022527"/>
    </source>
</evidence>
<dbReference type="EC" id="2.7.11.1" evidence="17"/>
<keyword evidence="14" id="KW-0325">Glycoprotein</keyword>
<evidence type="ECO:0000256" key="15">
    <source>
        <dbReference type="ARBA" id="ARBA00047899"/>
    </source>
</evidence>
<feature type="binding site" evidence="19">
    <location>
        <position position="583"/>
    </location>
    <ligand>
        <name>ATP</name>
        <dbReference type="ChEBI" id="CHEBI:30616"/>
    </ligand>
</feature>
<evidence type="ECO:0000256" key="20">
    <source>
        <dbReference type="SAM" id="Phobius"/>
    </source>
</evidence>
<dbReference type="Proteomes" id="UP001497457">
    <property type="component" value="Chromosome 29rd"/>
</dbReference>
<evidence type="ECO:0000256" key="18">
    <source>
        <dbReference type="PROSITE-ProRule" id="PRU00076"/>
    </source>
</evidence>
<dbReference type="Gene3D" id="2.90.10.10">
    <property type="entry name" value="Bulb-type lectin domain"/>
    <property type="match status" value="1"/>
</dbReference>
<evidence type="ECO:0000259" key="22">
    <source>
        <dbReference type="PROSITE" id="PS50026"/>
    </source>
</evidence>
<dbReference type="CDD" id="cd00028">
    <property type="entry name" value="B_lectin"/>
    <property type="match status" value="1"/>
</dbReference>
<dbReference type="InterPro" id="IPR000719">
    <property type="entry name" value="Prot_kinase_dom"/>
</dbReference>
<dbReference type="PANTHER" id="PTHR47974">
    <property type="entry name" value="OS07G0415500 PROTEIN"/>
    <property type="match status" value="1"/>
</dbReference>
<dbReference type="PROSITE" id="PS00108">
    <property type="entry name" value="PROTEIN_KINASE_ST"/>
    <property type="match status" value="1"/>
</dbReference>
<dbReference type="SUPFAM" id="SSF51110">
    <property type="entry name" value="alpha-D-mannose-specific plant lectins"/>
    <property type="match status" value="1"/>
</dbReference>
<sequence length="836" mass="90674">MTARRARVPQERERERAIMAAPARSLFLLFVVAAAVFLPGKCSASTDAIDQATCISGDETLVSAGGVFELGFFTTGDGADGRSAATYLGIWYYNITGPKTVVWVANRRSPVVNSPGVLRLRPDGRLAVLDGHQNAVWSSAAPTEGVSSAGFTARLLDSGNLVVSRGGTDGSAAWQSFDFPTDTLLPGMRLGVDATAGITRAITSWRSPDDPSPGDYTFKLVQGGLPQFCLVRGGATTVYTSGPWNGEILTGVPYLKSDEHFTFKVVWSAEETYYAYSIAEPSSSLLSRFIVDGALGQLQRLVWIDGSWTTFSCYPGDQCDAYAKCGAFGYCETTPTTTCRCLPGFRPRFPRQWSLRDGAGCCVRSTNLSCGGGTSADDGFLVVNRMKLPDATNATLYPGVTLEQCRQVCLRNCTCRAYAAASTRGGCIIWGVDLVDMRQYTTTVQDLYIRLAKSEIHALVAAAAGPASNSSGRTLPAVPPSPGPPPKKKIKLYIIVGASALTGVSILSIVFLLFYKRYYGTWQTAPRNEHQPGLECFGQSQPKRYSFSEVKRMTKGFAEKVGQGGFGAVYKGSLPDGQGIAVKMLKDSKGDGGEFKNEVASISRTAHVNVVTLLGFCLDGFHRALIYDFMSNGSLDRYSFGDISVPADKILSWHALYDILIGVARGLEYLDRGCNTRIVHLDIKPQNILLNQDLCPKIADFGLAKLCQQKDNQVYISGARGTIGYIAPEVLSGGQVSSKSDLFSFGMMILELAGARKNPEVGPDSTTKYFPQWLYENVDQFCSSNCEIRNVEIVRKIVTVGLWCIQRKPVDRPSISKVLEMLESTAELHLPPEVPF</sequence>
<dbReference type="PROSITE" id="PS50026">
    <property type="entry name" value="EGF_3"/>
    <property type="match status" value="1"/>
</dbReference>
<accession>A0ABC9C5Z9</accession>
<comment type="caution">
    <text evidence="18">Lacks conserved residue(s) required for the propagation of feature annotation.</text>
</comment>
<dbReference type="PROSITE" id="PS50948">
    <property type="entry name" value="PAN"/>
    <property type="match status" value="1"/>
</dbReference>
<evidence type="ECO:0000256" key="9">
    <source>
        <dbReference type="ARBA" id="ARBA00022840"/>
    </source>
</evidence>
<dbReference type="SMART" id="SM00220">
    <property type="entry name" value="S_TKc"/>
    <property type="match status" value="1"/>
</dbReference>
<evidence type="ECO:0000259" key="24">
    <source>
        <dbReference type="PROSITE" id="PS50948"/>
    </source>
</evidence>
<evidence type="ECO:0000256" key="3">
    <source>
        <dbReference type="ARBA" id="ARBA00022536"/>
    </source>
</evidence>
<dbReference type="GO" id="GO:0004674">
    <property type="term" value="F:protein serine/threonine kinase activity"/>
    <property type="evidence" value="ECO:0007669"/>
    <property type="project" value="UniProtKB-KW"/>
</dbReference>
<dbReference type="Gene3D" id="1.10.510.10">
    <property type="entry name" value="Transferase(Phosphotransferase) domain 1"/>
    <property type="match status" value="1"/>
</dbReference>
<dbReference type="AlphaFoldDB" id="A0ABC9C5Z9"/>
<dbReference type="InterPro" id="IPR036426">
    <property type="entry name" value="Bulb-type_lectin_dom_sf"/>
</dbReference>
<comment type="similarity">
    <text evidence="17">Belongs to the protein kinase superfamily. Ser/Thr protein kinase family.</text>
</comment>
<dbReference type="CDD" id="cd01098">
    <property type="entry name" value="PAN_AP_plant"/>
    <property type="match status" value="1"/>
</dbReference>
<keyword evidence="9 17" id="KW-0067">ATP-binding</keyword>
<feature type="domain" description="Apple" evidence="24">
    <location>
        <begin position="370"/>
        <end position="452"/>
    </location>
</feature>
<dbReference type="PROSITE" id="PS00107">
    <property type="entry name" value="PROTEIN_KINASE_ATP"/>
    <property type="match status" value="1"/>
</dbReference>
<evidence type="ECO:0000256" key="7">
    <source>
        <dbReference type="ARBA" id="ARBA00022741"/>
    </source>
</evidence>
<evidence type="ECO:0000256" key="1">
    <source>
        <dbReference type="ARBA" id="ARBA00004479"/>
    </source>
</evidence>
<dbReference type="PROSITE" id="PS50011">
    <property type="entry name" value="PROTEIN_KINASE_DOM"/>
    <property type="match status" value="1"/>
</dbReference>
<feature type="domain" description="EGF-like" evidence="22">
    <location>
        <begin position="315"/>
        <end position="351"/>
    </location>
</feature>
<evidence type="ECO:0000256" key="13">
    <source>
        <dbReference type="ARBA" id="ARBA00023170"/>
    </source>
</evidence>
<dbReference type="InterPro" id="IPR001245">
    <property type="entry name" value="Ser-Thr/Tyr_kinase_cat_dom"/>
</dbReference>
<feature type="domain" description="Bulb-type lectin" evidence="23">
    <location>
        <begin position="46"/>
        <end position="176"/>
    </location>
</feature>
<evidence type="ECO:0000259" key="23">
    <source>
        <dbReference type="PROSITE" id="PS50927"/>
    </source>
</evidence>
<keyword evidence="3 18" id="KW-0245">EGF-like domain</keyword>
<dbReference type="GO" id="GO:0005524">
    <property type="term" value="F:ATP binding"/>
    <property type="evidence" value="ECO:0007669"/>
    <property type="project" value="UniProtKB-UniRule"/>
</dbReference>
<dbReference type="Pfam" id="PF07714">
    <property type="entry name" value="PK_Tyr_Ser-Thr"/>
    <property type="match status" value="1"/>
</dbReference>
<dbReference type="GO" id="GO:0051707">
    <property type="term" value="P:response to other organism"/>
    <property type="evidence" value="ECO:0007669"/>
    <property type="project" value="UniProtKB-ARBA"/>
</dbReference>
<proteinExistence type="inferred from homology"/>
<dbReference type="Pfam" id="PF01453">
    <property type="entry name" value="B_lectin"/>
    <property type="match status" value="1"/>
</dbReference>
<dbReference type="InterPro" id="IPR017441">
    <property type="entry name" value="Protein_kinase_ATP_BS"/>
</dbReference>
<dbReference type="InterPro" id="IPR011009">
    <property type="entry name" value="Kinase-like_dom_sf"/>
</dbReference>
<dbReference type="PROSITE" id="PS50927">
    <property type="entry name" value="BULB_LECTIN"/>
    <property type="match status" value="1"/>
</dbReference>
<keyword evidence="7 17" id="KW-0547">Nucleotide-binding</keyword>
<keyword evidence="6" id="KW-0732">Signal</keyword>
<dbReference type="Pfam" id="PF00954">
    <property type="entry name" value="S_locus_glycop"/>
    <property type="match status" value="1"/>
</dbReference>
<keyword evidence="13" id="KW-0675">Receptor</keyword>
<protein>
    <recommendedName>
        <fullName evidence="17">Receptor-like serine/threonine-protein kinase</fullName>
        <ecNumber evidence="17">2.7.11.1</ecNumber>
    </recommendedName>
</protein>
<dbReference type="InterPro" id="IPR008271">
    <property type="entry name" value="Ser/Thr_kinase_AS"/>
</dbReference>
<evidence type="ECO:0000313" key="26">
    <source>
        <dbReference type="Proteomes" id="UP001497457"/>
    </source>
</evidence>
<dbReference type="SUPFAM" id="SSF57414">
    <property type="entry name" value="Hairpin loop containing domain-like"/>
    <property type="match status" value="1"/>
</dbReference>
<feature type="domain" description="Protein kinase" evidence="21">
    <location>
        <begin position="555"/>
        <end position="836"/>
    </location>
</feature>
<keyword evidence="2 17" id="KW-0723">Serine/threonine-protein kinase</keyword>
<feature type="transmembrane region" description="Helical" evidence="20">
    <location>
        <begin position="492"/>
        <end position="515"/>
    </location>
</feature>
<dbReference type="PANTHER" id="PTHR47974:SF19">
    <property type="entry name" value="RECEPTOR-LIKE SERINE_THREONINE-PROTEIN KINASE"/>
    <property type="match status" value="1"/>
</dbReference>
<evidence type="ECO:0000259" key="21">
    <source>
        <dbReference type="PROSITE" id="PS50011"/>
    </source>
</evidence>
<evidence type="ECO:0000256" key="12">
    <source>
        <dbReference type="ARBA" id="ARBA00023157"/>
    </source>
</evidence>
<evidence type="ECO:0000256" key="19">
    <source>
        <dbReference type="PROSITE-ProRule" id="PRU10141"/>
    </source>
</evidence>
<dbReference type="InterPro" id="IPR024171">
    <property type="entry name" value="SRK-like_kinase"/>
</dbReference>
<dbReference type="InterPro" id="IPR000742">
    <property type="entry name" value="EGF"/>
</dbReference>
<reference evidence="25 26" key="2">
    <citation type="submission" date="2024-10" db="EMBL/GenBank/DDBJ databases">
        <authorList>
            <person name="Ryan C."/>
        </authorList>
    </citation>
    <scope>NUCLEOTIDE SEQUENCE [LARGE SCALE GENOMIC DNA]</scope>
</reference>
<evidence type="ECO:0000256" key="14">
    <source>
        <dbReference type="ARBA" id="ARBA00023180"/>
    </source>
</evidence>
<keyword evidence="12" id="KW-1015">Disulfide bond</keyword>
<keyword evidence="10 20" id="KW-1133">Transmembrane helix</keyword>
<keyword evidence="5 20" id="KW-0812">Transmembrane</keyword>
<dbReference type="FunFam" id="1.10.510.10:FF:000590">
    <property type="entry name" value="PR5-like receptor kinase"/>
    <property type="match status" value="1"/>
</dbReference>
<dbReference type="SUPFAM" id="SSF56112">
    <property type="entry name" value="Protein kinase-like (PK-like)"/>
    <property type="match status" value="1"/>
</dbReference>
<evidence type="ECO:0000256" key="17">
    <source>
        <dbReference type="PIRNR" id="PIRNR000641"/>
    </source>
</evidence>
<evidence type="ECO:0000313" key="25">
    <source>
        <dbReference type="EMBL" id="CAL5015381.1"/>
    </source>
</evidence>
<name>A0ABC9C5Z9_9POAL</name>
<comment type="catalytic activity">
    <reaction evidence="15 17">
        <text>L-threonyl-[protein] + ATP = O-phospho-L-threonyl-[protein] + ADP + H(+)</text>
        <dbReference type="Rhea" id="RHEA:46608"/>
        <dbReference type="Rhea" id="RHEA-COMP:11060"/>
        <dbReference type="Rhea" id="RHEA-COMP:11605"/>
        <dbReference type="ChEBI" id="CHEBI:15378"/>
        <dbReference type="ChEBI" id="CHEBI:30013"/>
        <dbReference type="ChEBI" id="CHEBI:30616"/>
        <dbReference type="ChEBI" id="CHEBI:61977"/>
        <dbReference type="ChEBI" id="CHEBI:456216"/>
        <dbReference type="EC" id="2.7.11.1"/>
    </reaction>
</comment>
<evidence type="ECO:0000256" key="10">
    <source>
        <dbReference type="ARBA" id="ARBA00022989"/>
    </source>
</evidence>
<reference evidence="26" key="1">
    <citation type="submission" date="2024-06" db="EMBL/GenBank/DDBJ databases">
        <authorList>
            <person name="Ryan C."/>
        </authorList>
    </citation>
    <scope>NUCLEOTIDE SEQUENCE [LARGE SCALE GENOMIC DNA]</scope>
</reference>
<dbReference type="Pfam" id="PF08276">
    <property type="entry name" value="PAN_2"/>
    <property type="match status" value="1"/>
</dbReference>
<evidence type="ECO:0000256" key="8">
    <source>
        <dbReference type="ARBA" id="ARBA00022777"/>
    </source>
</evidence>
<evidence type="ECO:0000256" key="16">
    <source>
        <dbReference type="ARBA" id="ARBA00048679"/>
    </source>
</evidence>
<dbReference type="SMART" id="SM00108">
    <property type="entry name" value="B_lectin"/>
    <property type="match status" value="1"/>
</dbReference>
<comment type="subcellular location">
    <subcellularLocation>
        <location evidence="1">Membrane</location>
        <topology evidence="1">Single-pass type I membrane protein</topology>
    </subcellularLocation>
</comment>
<keyword evidence="26" id="KW-1185">Reference proteome</keyword>
<keyword evidence="8 17" id="KW-0418">Kinase</keyword>
<dbReference type="InterPro" id="IPR003609">
    <property type="entry name" value="Pan_app"/>
</dbReference>
<gene>
    <name evidence="25" type="ORF">URODEC1_LOCUS72539</name>
</gene>
<dbReference type="InterPro" id="IPR000858">
    <property type="entry name" value="S_locus_glycoprot_dom"/>
</dbReference>
<dbReference type="EMBL" id="OZ075139">
    <property type="protein sequence ID" value="CAL5015381.1"/>
    <property type="molecule type" value="Genomic_DNA"/>
</dbReference>
<comment type="catalytic activity">
    <reaction evidence="16 17">
        <text>L-seryl-[protein] + ATP = O-phospho-L-seryl-[protein] + ADP + H(+)</text>
        <dbReference type="Rhea" id="RHEA:17989"/>
        <dbReference type="Rhea" id="RHEA-COMP:9863"/>
        <dbReference type="Rhea" id="RHEA-COMP:11604"/>
        <dbReference type="ChEBI" id="CHEBI:15378"/>
        <dbReference type="ChEBI" id="CHEBI:29999"/>
        <dbReference type="ChEBI" id="CHEBI:30616"/>
        <dbReference type="ChEBI" id="CHEBI:83421"/>
        <dbReference type="ChEBI" id="CHEBI:456216"/>
        <dbReference type="EC" id="2.7.11.1"/>
    </reaction>
</comment>
<evidence type="ECO:0000256" key="4">
    <source>
        <dbReference type="ARBA" id="ARBA00022679"/>
    </source>
</evidence>
<dbReference type="InterPro" id="IPR001480">
    <property type="entry name" value="Bulb-type_lectin_dom"/>
</dbReference>
<keyword evidence="11 20" id="KW-0472">Membrane</keyword>
<dbReference type="PIRSF" id="PIRSF000641">
    <property type="entry name" value="SRK"/>
    <property type="match status" value="1"/>
</dbReference>
<dbReference type="SMART" id="SM00473">
    <property type="entry name" value="PAN_AP"/>
    <property type="match status" value="1"/>
</dbReference>